<dbReference type="InterPro" id="IPR000909">
    <property type="entry name" value="PLipase_C_PInositol-sp_X_dom"/>
</dbReference>
<comment type="caution">
    <text evidence="3">The sequence shown here is derived from an EMBL/GenBank/DDBJ whole genome shotgun (WGS) entry which is preliminary data.</text>
</comment>
<gene>
    <name evidence="3" type="ORF">Pcinc_022343</name>
</gene>
<evidence type="ECO:0000313" key="3">
    <source>
        <dbReference type="EMBL" id="KAK3872584.1"/>
    </source>
</evidence>
<dbReference type="AlphaFoldDB" id="A0AAE1FFN7"/>
<evidence type="ECO:0000256" key="1">
    <source>
        <dbReference type="SAM" id="MobiDB-lite"/>
    </source>
</evidence>
<feature type="domain" description="Phosphatidylinositol-specific phospholipase C X" evidence="2">
    <location>
        <begin position="331"/>
        <end position="500"/>
    </location>
</feature>
<accession>A0AAE1FFN7</accession>
<dbReference type="GO" id="GO:0006629">
    <property type="term" value="P:lipid metabolic process"/>
    <property type="evidence" value="ECO:0007669"/>
    <property type="project" value="InterPro"/>
</dbReference>
<proteinExistence type="predicted"/>
<evidence type="ECO:0000313" key="4">
    <source>
        <dbReference type="Proteomes" id="UP001286313"/>
    </source>
</evidence>
<dbReference type="EMBL" id="JAWQEG010002344">
    <property type="protein sequence ID" value="KAK3872584.1"/>
    <property type="molecule type" value="Genomic_DNA"/>
</dbReference>
<dbReference type="InterPro" id="IPR042158">
    <property type="entry name" value="PLCXD1/2/3"/>
</dbReference>
<dbReference type="Proteomes" id="UP001286313">
    <property type="component" value="Unassembled WGS sequence"/>
</dbReference>
<feature type="region of interest" description="Disordered" evidence="1">
    <location>
        <begin position="1"/>
        <end position="114"/>
    </location>
</feature>
<dbReference type="PROSITE" id="PS50007">
    <property type="entry name" value="PIPLC_X_DOMAIN"/>
    <property type="match status" value="1"/>
</dbReference>
<dbReference type="Gene3D" id="3.20.20.190">
    <property type="entry name" value="Phosphatidylinositol (PI) phosphodiesterase"/>
    <property type="match status" value="1"/>
</dbReference>
<feature type="compositionally biased region" description="Basic and acidic residues" evidence="1">
    <location>
        <begin position="10"/>
        <end position="24"/>
    </location>
</feature>
<dbReference type="SMART" id="SM00148">
    <property type="entry name" value="PLCXc"/>
    <property type="match status" value="1"/>
</dbReference>
<name>A0AAE1FFN7_PETCI</name>
<evidence type="ECO:0000259" key="2">
    <source>
        <dbReference type="SMART" id="SM00148"/>
    </source>
</evidence>
<organism evidence="3 4">
    <name type="scientific">Petrolisthes cinctipes</name>
    <name type="common">Flat porcelain crab</name>
    <dbReference type="NCBI Taxonomy" id="88211"/>
    <lineage>
        <taxon>Eukaryota</taxon>
        <taxon>Metazoa</taxon>
        <taxon>Ecdysozoa</taxon>
        <taxon>Arthropoda</taxon>
        <taxon>Crustacea</taxon>
        <taxon>Multicrustacea</taxon>
        <taxon>Malacostraca</taxon>
        <taxon>Eumalacostraca</taxon>
        <taxon>Eucarida</taxon>
        <taxon>Decapoda</taxon>
        <taxon>Pleocyemata</taxon>
        <taxon>Anomura</taxon>
        <taxon>Galatheoidea</taxon>
        <taxon>Porcellanidae</taxon>
        <taxon>Petrolisthes</taxon>
    </lineage>
</organism>
<feature type="compositionally biased region" description="Low complexity" evidence="1">
    <location>
        <begin position="51"/>
        <end position="60"/>
    </location>
</feature>
<dbReference type="PANTHER" id="PTHR13593:SF113">
    <property type="entry name" value="SI:DKEY-266F7.9"/>
    <property type="match status" value="1"/>
</dbReference>
<dbReference type="PANTHER" id="PTHR13593">
    <property type="match status" value="1"/>
</dbReference>
<protein>
    <recommendedName>
        <fullName evidence="2">Phosphatidylinositol-specific phospholipase C X domain-containing protein</fullName>
    </recommendedName>
</protein>
<reference evidence="3" key="1">
    <citation type="submission" date="2023-10" db="EMBL/GenBank/DDBJ databases">
        <title>Genome assemblies of two species of porcelain crab, Petrolisthes cinctipes and Petrolisthes manimaculis (Anomura: Porcellanidae).</title>
        <authorList>
            <person name="Angst P."/>
        </authorList>
    </citation>
    <scope>NUCLEOTIDE SEQUENCE</scope>
    <source>
        <strain evidence="3">PB745_01</strain>
        <tissue evidence="3">Gill</tissue>
    </source>
</reference>
<dbReference type="InterPro" id="IPR017946">
    <property type="entry name" value="PLC-like_Pdiesterase_TIM-brl"/>
</dbReference>
<keyword evidence="4" id="KW-1185">Reference proteome</keyword>
<dbReference type="SUPFAM" id="SSF51695">
    <property type="entry name" value="PLC-like phosphodiesterases"/>
    <property type="match status" value="1"/>
</dbReference>
<dbReference type="InterPro" id="IPR051057">
    <property type="entry name" value="PI-PLC_domain"/>
</dbReference>
<dbReference type="CDD" id="cd08616">
    <property type="entry name" value="PI-PLCXD1c"/>
    <property type="match status" value="1"/>
</dbReference>
<dbReference type="GO" id="GO:0008081">
    <property type="term" value="F:phosphoric diester hydrolase activity"/>
    <property type="evidence" value="ECO:0007669"/>
    <property type="project" value="InterPro"/>
</dbReference>
<sequence>MGQAEFEEEAPSKQDHDHQDRIVDITKALHAGGGGGPFFIKVEEVSNPTPQQKQQQSQQQLRPKAPTPDSGVERSKWLRRPRRGFSLFNFKRKGHDDAEATTPREANGQVAREGKDQHMLAQLHPQPGVLTDVEVQVLSQPHKQPFGALTDFEDGGTDPARLFQPAARAVEVPAVGSLVPLSPNINLVSDPATDAASLQLQEITTLYTLLNAREKGQGDFTSVSFELEELENKNVNDTSVLQMNENTDILQGNYTNNNSNLSQPGTQERQVLPQILQPLTRNGGRPPTRDGKTLFVTSDRRPVQLVNGVNKEAIRVTKPELESWMSNLPPSLQRLPLNHIYIPGSHDSFSYTLSEGNGEIGPDAPQYVTSLSRVCPALVRPALLRWSVTQKATVTDQLTHGVRYFDIRVASRDSRFYFVHGLYGGDLQVLLSQIQRFLSSHPGEVVLLDFQHFHGLTATDHTALKALLRQTFTTTLAPIMHSPTLSYLTRYKYQVLVFYRNLGASSGVSWLWPSGFLPNPWPDTTSVPEMLRFLEDHLKQRNSDKFFVTQCVLTPSGGYVAARLFSSLKTMATKTNRVLPEWVNGLEDGPPGANIIMTDFVEQNDWILPSTIVSKNYQSLLT</sequence>